<protein>
    <submittedName>
        <fullName evidence="1">Uncharacterized protein</fullName>
    </submittedName>
</protein>
<organism evidence="1 2">
    <name type="scientific">Brachionus calyciflorus</name>
    <dbReference type="NCBI Taxonomy" id="104777"/>
    <lineage>
        <taxon>Eukaryota</taxon>
        <taxon>Metazoa</taxon>
        <taxon>Spiralia</taxon>
        <taxon>Gnathifera</taxon>
        <taxon>Rotifera</taxon>
        <taxon>Eurotatoria</taxon>
        <taxon>Monogononta</taxon>
        <taxon>Pseudotrocha</taxon>
        <taxon>Ploima</taxon>
        <taxon>Brachionidae</taxon>
        <taxon>Brachionus</taxon>
    </lineage>
</organism>
<proteinExistence type="predicted"/>
<accession>A0A814PVJ2</accession>
<comment type="caution">
    <text evidence="1">The sequence shown here is derived from an EMBL/GenBank/DDBJ whole genome shotgun (WGS) entry which is preliminary data.</text>
</comment>
<name>A0A814PVJ2_9BILA</name>
<keyword evidence="2" id="KW-1185">Reference proteome</keyword>
<evidence type="ECO:0000313" key="2">
    <source>
        <dbReference type="Proteomes" id="UP000663879"/>
    </source>
</evidence>
<dbReference type="AlphaFoldDB" id="A0A814PVJ2"/>
<dbReference type="Proteomes" id="UP000663879">
    <property type="component" value="Unassembled WGS sequence"/>
</dbReference>
<sequence>MLIIQINQPLNNIINLNGKLNTELNDSTSAETSIKYSGNLNSAEQTGSDLNNQLIGDMILTQNVENEKTDFAANTVMEKANVETPI</sequence>
<dbReference type="EMBL" id="CAJNOC010008163">
    <property type="protein sequence ID" value="CAF1110952.1"/>
    <property type="molecule type" value="Genomic_DNA"/>
</dbReference>
<reference evidence="1" key="1">
    <citation type="submission" date="2021-02" db="EMBL/GenBank/DDBJ databases">
        <authorList>
            <person name="Nowell W R."/>
        </authorList>
    </citation>
    <scope>NUCLEOTIDE SEQUENCE</scope>
    <source>
        <strain evidence="1">Ploen Becks lab</strain>
    </source>
</reference>
<gene>
    <name evidence="1" type="ORF">OXX778_LOCUS21621</name>
</gene>
<evidence type="ECO:0000313" key="1">
    <source>
        <dbReference type="EMBL" id="CAF1110952.1"/>
    </source>
</evidence>